<dbReference type="GO" id="GO:0005524">
    <property type="term" value="F:ATP binding"/>
    <property type="evidence" value="ECO:0007669"/>
    <property type="project" value="UniProtKB-UniRule"/>
</dbReference>
<comment type="subcellular location">
    <subcellularLocation>
        <location evidence="2 15">Cytoplasm</location>
    </subcellularLocation>
</comment>
<dbReference type="InterPro" id="IPR013155">
    <property type="entry name" value="M/V/L/I-tRNA-synth_anticd-bd"/>
</dbReference>
<evidence type="ECO:0000256" key="11">
    <source>
        <dbReference type="ARBA" id="ARBA00022917"/>
    </source>
</evidence>
<proteinExistence type="inferred from homology"/>
<dbReference type="Gene3D" id="3.40.50.620">
    <property type="entry name" value="HUPs"/>
    <property type="match status" value="2"/>
</dbReference>
<dbReference type="InterPro" id="IPR001412">
    <property type="entry name" value="aa-tRNA-synth_I_CS"/>
</dbReference>
<evidence type="ECO:0000256" key="4">
    <source>
        <dbReference type="ARBA" id="ARBA00011245"/>
    </source>
</evidence>
<accession>A0A7Y9JBH9</accession>
<dbReference type="SUPFAM" id="SSF52374">
    <property type="entry name" value="Nucleotidylyl transferase"/>
    <property type="match status" value="1"/>
</dbReference>
<dbReference type="InterPro" id="IPR009080">
    <property type="entry name" value="tRNAsynth_Ia_anticodon-bd"/>
</dbReference>
<dbReference type="RefSeq" id="WP_179664405.1">
    <property type="nucleotide sequence ID" value="NZ_JACCBG010000001.1"/>
</dbReference>
<dbReference type="InterPro" id="IPR023586">
    <property type="entry name" value="Ile-tRNA-ligase_type2"/>
</dbReference>
<dbReference type="AlphaFoldDB" id="A0A7Y9JBH9"/>
<organism evidence="19 20">
    <name type="scientific">Nocardioides panaciterrulae</name>
    <dbReference type="NCBI Taxonomy" id="661492"/>
    <lineage>
        <taxon>Bacteria</taxon>
        <taxon>Bacillati</taxon>
        <taxon>Actinomycetota</taxon>
        <taxon>Actinomycetes</taxon>
        <taxon>Propionibacteriales</taxon>
        <taxon>Nocardioidaceae</taxon>
        <taxon>Nocardioides</taxon>
    </lineage>
</organism>
<protein>
    <recommendedName>
        <fullName evidence="15">Isoleucine--tRNA ligase</fullName>
        <ecNumber evidence="15">6.1.1.5</ecNumber>
    </recommendedName>
    <alternativeName>
        <fullName evidence="15">Isoleucyl-tRNA synthetase</fullName>
        <shortName evidence="15">IleRS</shortName>
    </alternativeName>
</protein>
<comment type="similarity">
    <text evidence="3 15">Belongs to the class-I aminoacyl-tRNA synthetase family. IleS type 2 subfamily.</text>
</comment>
<dbReference type="PRINTS" id="PR00984">
    <property type="entry name" value="TRNASYNTHILE"/>
</dbReference>
<name>A0A7Y9JBH9_9ACTN</name>
<keyword evidence="9 15" id="KW-0862">Zinc</keyword>
<dbReference type="PANTHER" id="PTHR42780:SF1">
    <property type="entry name" value="ISOLEUCINE--TRNA LIGASE, CYTOPLASMIC"/>
    <property type="match status" value="1"/>
</dbReference>
<keyword evidence="20" id="KW-1185">Reference proteome</keyword>
<dbReference type="Gene3D" id="3.90.740.10">
    <property type="entry name" value="Valyl/Leucyl/Isoleucyl-tRNA synthetase, editing domain"/>
    <property type="match status" value="1"/>
</dbReference>
<dbReference type="GO" id="GO:0008270">
    <property type="term" value="F:zinc ion binding"/>
    <property type="evidence" value="ECO:0007669"/>
    <property type="project" value="UniProtKB-UniRule"/>
</dbReference>
<dbReference type="InterPro" id="IPR014729">
    <property type="entry name" value="Rossmann-like_a/b/a_fold"/>
</dbReference>
<feature type="binding site" evidence="15">
    <location>
        <position position="670"/>
    </location>
    <ligand>
        <name>ATP</name>
        <dbReference type="ChEBI" id="CHEBI:30616"/>
    </ligand>
</feature>
<dbReference type="GO" id="GO:0004822">
    <property type="term" value="F:isoleucine-tRNA ligase activity"/>
    <property type="evidence" value="ECO:0007669"/>
    <property type="project" value="UniProtKB-UniRule"/>
</dbReference>
<dbReference type="Pfam" id="PF00133">
    <property type="entry name" value="tRNA-synt_1"/>
    <property type="match status" value="1"/>
</dbReference>
<feature type="region of interest" description="Disordered" evidence="16">
    <location>
        <begin position="551"/>
        <end position="571"/>
    </location>
</feature>
<dbReference type="Gene3D" id="1.10.730.10">
    <property type="entry name" value="Isoleucyl-tRNA Synthetase, Domain 1"/>
    <property type="match status" value="1"/>
</dbReference>
<dbReference type="FunFam" id="3.40.50.620:FF:000075">
    <property type="entry name" value="Isoleucine--tRNA ligase"/>
    <property type="match status" value="1"/>
</dbReference>
<dbReference type="FunFam" id="3.40.50.620:FF:000063">
    <property type="entry name" value="Isoleucine--tRNA ligase"/>
    <property type="match status" value="1"/>
</dbReference>
<comment type="subunit">
    <text evidence="4 15">Monomer.</text>
</comment>
<dbReference type="Proteomes" id="UP000535511">
    <property type="component" value="Unassembled WGS sequence"/>
</dbReference>
<evidence type="ECO:0000256" key="12">
    <source>
        <dbReference type="ARBA" id="ARBA00023146"/>
    </source>
</evidence>
<dbReference type="PANTHER" id="PTHR42780">
    <property type="entry name" value="SOLEUCYL-TRNA SYNTHETASE"/>
    <property type="match status" value="1"/>
</dbReference>
<dbReference type="EC" id="6.1.1.5" evidence="15"/>
<dbReference type="Pfam" id="PF19302">
    <property type="entry name" value="DUF5915"/>
    <property type="match status" value="1"/>
</dbReference>
<feature type="domain" description="Methionyl/Valyl/Leucyl/Isoleucyl-tRNA synthetase anticodon-binding" evidence="18">
    <location>
        <begin position="758"/>
        <end position="900"/>
    </location>
</feature>
<evidence type="ECO:0000256" key="7">
    <source>
        <dbReference type="ARBA" id="ARBA00022723"/>
    </source>
</evidence>
<dbReference type="HAMAP" id="MF_02003">
    <property type="entry name" value="Ile_tRNA_synth_type2"/>
    <property type="match status" value="1"/>
</dbReference>
<evidence type="ECO:0000256" key="1">
    <source>
        <dbReference type="ARBA" id="ARBA00001947"/>
    </source>
</evidence>
<keyword evidence="8 15" id="KW-0547">Nucleotide-binding</keyword>
<comment type="function">
    <text evidence="13 15">Catalyzes the attachment of isoleucine to tRNA(Ile). As IleRS can inadvertently accommodate and process structurally similar amino acids such as valine, to avoid such errors it has two additional distinct tRNA(Ile)-dependent editing activities. One activity is designated as 'pretransfer' editing and involves the hydrolysis of activated Val-AMP. The other activity is designated 'posttransfer' editing and involves deacylation of mischarged Val-tRNA(Ile).</text>
</comment>
<evidence type="ECO:0000259" key="17">
    <source>
        <dbReference type="Pfam" id="PF00133"/>
    </source>
</evidence>
<keyword evidence="5 15" id="KW-0963">Cytoplasm</keyword>
<evidence type="ECO:0000256" key="3">
    <source>
        <dbReference type="ARBA" id="ARBA00007078"/>
    </source>
</evidence>
<dbReference type="GO" id="GO:0006428">
    <property type="term" value="P:isoleucyl-tRNA aminoacylation"/>
    <property type="evidence" value="ECO:0007669"/>
    <property type="project" value="UniProtKB-UniRule"/>
</dbReference>
<evidence type="ECO:0000259" key="18">
    <source>
        <dbReference type="Pfam" id="PF08264"/>
    </source>
</evidence>
<reference evidence="19 20" key="1">
    <citation type="submission" date="2020-07" db="EMBL/GenBank/DDBJ databases">
        <title>Sequencing the genomes of 1000 actinobacteria strains.</title>
        <authorList>
            <person name="Klenk H.-P."/>
        </authorList>
    </citation>
    <scope>NUCLEOTIDE SEQUENCE [LARGE SCALE GENOMIC DNA]</scope>
    <source>
        <strain evidence="19 20">DSM 21350</strain>
    </source>
</reference>
<evidence type="ECO:0000256" key="2">
    <source>
        <dbReference type="ARBA" id="ARBA00004496"/>
    </source>
</evidence>
<dbReference type="GO" id="GO:0005737">
    <property type="term" value="C:cytoplasm"/>
    <property type="evidence" value="ECO:0007669"/>
    <property type="project" value="UniProtKB-SubCell"/>
</dbReference>
<evidence type="ECO:0000256" key="5">
    <source>
        <dbReference type="ARBA" id="ARBA00022490"/>
    </source>
</evidence>
<dbReference type="CDD" id="cd07961">
    <property type="entry name" value="Anticodon_Ia_Ile_ABEc"/>
    <property type="match status" value="1"/>
</dbReference>
<comment type="cofactor">
    <cofactor evidence="1 15">
        <name>Zn(2+)</name>
        <dbReference type="ChEBI" id="CHEBI:29105"/>
    </cofactor>
</comment>
<dbReference type="GO" id="GO:0000049">
    <property type="term" value="F:tRNA binding"/>
    <property type="evidence" value="ECO:0007669"/>
    <property type="project" value="InterPro"/>
</dbReference>
<dbReference type="EMBL" id="JACCBG010000001">
    <property type="protein sequence ID" value="NYD42817.1"/>
    <property type="molecule type" value="Genomic_DNA"/>
</dbReference>
<dbReference type="Pfam" id="PF08264">
    <property type="entry name" value="Anticodon_1"/>
    <property type="match status" value="1"/>
</dbReference>
<dbReference type="CDD" id="cd00818">
    <property type="entry name" value="IleRS_core"/>
    <property type="match status" value="1"/>
</dbReference>
<evidence type="ECO:0000313" key="20">
    <source>
        <dbReference type="Proteomes" id="UP000535511"/>
    </source>
</evidence>
<evidence type="ECO:0000313" key="19">
    <source>
        <dbReference type="EMBL" id="NYD42817.1"/>
    </source>
</evidence>
<evidence type="ECO:0000256" key="9">
    <source>
        <dbReference type="ARBA" id="ARBA00022833"/>
    </source>
</evidence>
<keyword evidence="10 15" id="KW-0067">ATP-binding</keyword>
<dbReference type="InterPro" id="IPR002301">
    <property type="entry name" value="Ile-tRNA-ligase"/>
</dbReference>
<dbReference type="SUPFAM" id="SSF50677">
    <property type="entry name" value="ValRS/IleRS/LeuRS editing domain"/>
    <property type="match status" value="1"/>
</dbReference>
<keyword evidence="6 15" id="KW-0436">Ligase</keyword>
<comment type="catalytic activity">
    <reaction evidence="14 15">
        <text>tRNA(Ile) + L-isoleucine + ATP = L-isoleucyl-tRNA(Ile) + AMP + diphosphate</text>
        <dbReference type="Rhea" id="RHEA:11060"/>
        <dbReference type="Rhea" id="RHEA-COMP:9666"/>
        <dbReference type="Rhea" id="RHEA-COMP:9695"/>
        <dbReference type="ChEBI" id="CHEBI:30616"/>
        <dbReference type="ChEBI" id="CHEBI:33019"/>
        <dbReference type="ChEBI" id="CHEBI:58045"/>
        <dbReference type="ChEBI" id="CHEBI:78442"/>
        <dbReference type="ChEBI" id="CHEBI:78528"/>
        <dbReference type="ChEBI" id="CHEBI:456215"/>
        <dbReference type="EC" id="6.1.1.5"/>
    </reaction>
</comment>
<evidence type="ECO:0000256" key="14">
    <source>
        <dbReference type="ARBA" id="ARBA00048359"/>
    </source>
</evidence>
<gene>
    <name evidence="15" type="primary">ileS</name>
    <name evidence="19" type="ORF">BJZ21_002900</name>
</gene>
<feature type="short sequence motif" description="'HIGH' region" evidence="15">
    <location>
        <begin position="61"/>
        <end position="71"/>
    </location>
</feature>
<evidence type="ECO:0000256" key="10">
    <source>
        <dbReference type="ARBA" id="ARBA00022840"/>
    </source>
</evidence>
<comment type="domain">
    <text evidence="15">IleRS has two distinct active sites: one for aminoacylation and one for editing. The misactivated valine is translocated from the active site to the editing site, which sterically excludes the correctly activated isoleucine. The single editing site contains two valyl binding pockets, one specific for each substrate (Val-AMP or Val-tRNA(Ile)).</text>
</comment>
<dbReference type="SUPFAM" id="SSF47323">
    <property type="entry name" value="Anticodon-binding domain of a subclass of class I aminoacyl-tRNA synthetases"/>
    <property type="match status" value="1"/>
</dbReference>
<evidence type="ECO:0000256" key="8">
    <source>
        <dbReference type="ARBA" id="ARBA00022741"/>
    </source>
</evidence>
<feature type="domain" description="Aminoacyl-tRNA synthetase class Ia" evidence="17">
    <location>
        <begin position="27"/>
        <end position="701"/>
    </location>
</feature>
<feature type="short sequence motif" description="'KMSKS' region" evidence="15">
    <location>
        <begin position="667"/>
        <end position="671"/>
    </location>
</feature>
<dbReference type="PROSITE" id="PS00178">
    <property type="entry name" value="AA_TRNA_LIGASE_I"/>
    <property type="match status" value="1"/>
</dbReference>
<evidence type="ECO:0000256" key="16">
    <source>
        <dbReference type="SAM" id="MobiDB-lite"/>
    </source>
</evidence>
<dbReference type="InterPro" id="IPR009008">
    <property type="entry name" value="Val/Leu/Ile-tRNA-synth_edit"/>
</dbReference>
<keyword evidence="11 15" id="KW-0648">Protein biosynthesis</keyword>
<evidence type="ECO:0000256" key="6">
    <source>
        <dbReference type="ARBA" id="ARBA00022598"/>
    </source>
</evidence>
<keyword evidence="7 15" id="KW-0479">Metal-binding</keyword>
<keyword evidence="12 15" id="KW-0030">Aminoacyl-tRNA synthetase</keyword>
<evidence type="ECO:0000256" key="13">
    <source>
        <dbReference type="ARBA" id="ARBA00025217"/>
    </source>
</evidence>
<dbReference type="InterPro" id="IPR002300">
    <property type="entry name" value="aa-tRNA-synth_Ia"/>
</dbReference>
<comment type="caution">
    <text evidence="19">The sequence shown here is derived from an EMBL/GenBank/DDBJ whole genome shotgun (WGS) entry which is preliminary data.</text>
</comment>
<dbReference type="NCBIfam" id="TIGR00392">
    <property type="entry name" value="ileS"/>
    <property type="match status" value="1"/>
</dbReference>
<dbReference type="GO" id="GO:0002161">
    <property type="term" value="F:aminoacyl-tRNA deacylase activity"/>
    <property type="evidence" value="ECO:0007669"/>
    <property type="project" value="InterPro"/>
</dbReference>
<evidence type="ECO:0000256" key="15">
    <source>
        <dbReference type="HAMAP-Rule" id="MF_02003"/>
    </source>
</evidence>
<dbReference type="InterPro" id="IPR033709">
    <property type="entry name" value="Anticodon_Ile_ABEc"/>
</dbReference>
<sequence>MTYPKVSTAGSSNVPSSPRFPEIEERVLAYWEQDGTFAASVEQRDPGERGENEFVFYDGPPFANGLPHYGHLLTGYVKDLIPRYQTMRGKRVERRFGWDTHGLPAELEAMRLNGIKTTDEILELGIEKFNAACRESVMKYTGEWREYVTRQARWVDFDNDYRTMNPDYMESVIWAFKQLHEKGLVYEGFRVLPYCWNDETPLSNHELRMDDDVYQNRQDPAVTVGYRMDGTGPDDDLAGALLLIWTTTPWTLTSNLAVMVGEDIDYVVVESDYTGVTERYVLAEARLATYSRELRNEDVEDVSQQVVRRLKGSELVGRTYTPPFSYYLDHASPEHGAAFRVVAANDAVTTTDGTGLVHTAGAFGEIDKEVTDREGIEPVMPVGKDGRFTFPVTDYEGMQVFDANLHVIDHLKAATRGVSAEQGAVTPGTVLLRRETYDHSYPHCWRCRQPLIYKGVSSWFVEVTAVKQRMLELNDKIRWVPEHIKHGQFGKWLENARDWSITRNRFWGSPVPVWKSDDPTYPRLDVYGSFEELERDFGRLPRDQDGNPDLHRPFVDDLVRPNPDDPRSIEEGKSMMRRVPDVLDVWFDSGSMSFAQVHYPFESAEWFAGAEDGSKVGHFPADFIVEYIGQTRGWFYTLHILASAIFDKPAFATCLSHGIVLGSDGNKMSKSLRNYPDVREVFDRDGADAMRWFLMSSPILRGGNLVVTEQGIRDSVRQVLIPLWNSWYFLSLYANAAGGADGQGYDAQWRTDSSHPMDRYILAKLRQYVGAMTEQLDDYEVANACDSTRSFLDVLTNWYIRRSRERFWAADGDLDRDAFDTLHTVLEVVCRVTAPLMPLTTEEVWRGLTGGRSVHLADWPAVEDLPGDDALVAAMDEVREVCSATSALRKAGSLRNRLPLAQLTVVVADAASLAGFESIVADEVNVKSVRLLDADAPEAASYGVSRKLTVNARAAGPRLGRDVQTAIKGSKSGDWSVADDGTVTAGGLALVEGEFTLETVAGSADEGAAVGMLAAGGFVVLDTTVTPELAAEGLARDLVRAVQQARRDAGLDVSDRIALVLGGSTAVQEAARTHEALIAGETLATSYEVVEDGGPGEGSGATVTVTVGDNEKASIRVARA</sequence>